<protein>
    <submittedName>
        <fullName evidence="2">Uncharacterized protein</fullName>
    </submittedName>
</protein>
<sequence length="67" mass="7432">MQRSEKERVIVFDSLPKPPPKPSERQNINSLVVVPDLESYMEATGTNIIEFSATLAPFSEPPDEATS</sequence>
<evidence type="ECO:0000256" key="1">
    <source>
        <dbReference type="SAM" id="MobiDB-lite"/>
    </source>
</evidence>
<evidence type="ECO:0000313" key="3">
    <source>
        <dbReference type="Proteomes" id="UP000265520"/>
    </source>
</evidence>
<comment type="caution">
    <text evidence="2">The sequence shown here is derived from an EMBL/GenBank/DDBJ whole genome shotgun (WGS) entry which is preliminary data.</text>
</comment>
<name>A0A392V587_9FABA</name>
<organism evidence="2 3">
    <name type="scientific">Trifolium medium</name>
    <dbReference type="NCBI Taxonomy" id="97028"/>
    <lineage>
        <taxon>Eukaryota</taxon>
        <taxon>Viridiplantae</taxon>
        <taxon>Streptophyta</taxon>
        <taxon>Embryophyta</taxon>
        <taxon>Tracheophyta</taxon>
        <taxon>Spermatophyta</taxon>
        <taxon>Magnoliopsida</taxon>
        <taxon>eudicotyledons</taxon>
        <taxon>Gunneridae</taxon>
        <taxon>Pentapetalae</taxon>
        <taxon>rosids</taxon>
        <taxon>fabids</taxon>
        <taxon>Fabales</taxon>
        <taxon>Fabaceae</taxon>
        <taxon>Papilionoideae</taxon>
        <taxon>50 kb inversion clade</taxon>
        <taxon>NPAAA clade</taxon>
        <taxon>Hologalegina</taxon>
        <taxon>IRL clade</taxon>
        <taxon>Trifolieae</taxon>
        <taxon>Trifolium</taxon>
    </lineage>
</organism>
<feature type="region of interest" description="Disordered" evidence="1">
    <location>
        <begin position="1"/>
        <end position="26"/>
    </location>
</feature>
<proteinExistence type="predicted"/>
<evidence type="ECO:0000313" key="2">
    <source>
        <dbReference type="EMBL" id="MCI82612.1"/>
    </source>
</evidence>
<dbReference type="EMBL" id="LXQA011047753">
    <property type="protein sequence ID" value="MCI82612.1"/>
    <property type="molecule type" value="Genomic_DNA"/>
</dbReference>
<feature type="compositionally biased region" description="Basic and acidic residues" evidence="1">
    <location>
        <begin position="1"/>
        <end position="10"/>
    </location>
</feature>
<keyword evidence="3" id="KW-1185">Reference proteome</keyword>
<accession>A0A392V587</accession>
<reference evidence="2 3" key="1">
    <citation type="journal article" date="2018" name="Front. Plant Sci.">
        <title>Red Clover (Trifolium pratense) and Zigzag Clover (T. medium) - A Picture of Genomic Similarities and Differences.</title>
        <authorList>
            <person name="Dluhosova J."/>
            <person name="Istvanek J."/>
            <person name="Nedelnik J."/>
            <person name="Repkova J."/>
        </authorList>
    </citation>
    <scope>NUCLEOTIDE SEQUENCE [LARGE SCALE GENOMIC DNA]</scope>
    <source>
        <strain evidence="3">cv. 10/8</strain>
        <tissue evidence="2">Leaf</tissue>
    </source>
</reference>
<dbReference type="AlphaFoldDB" id="A0A392V587"/>
<feature type="non-terminal residue" evidence="2">
    <location>
        <position position="67"/>
    </location>
</feature>
<dbReference type="Proteomes" id="UP000265520">
    <property type="component" value="Unassembled WGS sequence"/>
</dbReference>